<dbReference type="GO" id="GO:0071944">
    <property type="term" value="C:cell periphery"/>
    <property type="evidence" value="ECO:0007669"/>
    <property type="project" value="TreeGrafter"/>
</dbReference>
<dbReference type="PANTHER" id="PTHR12393:SF6">
    <property type="entry name" value="SPHINGOMYELIN PHOSPHODIESTERASE 2"/>
    <property type="match status" value="1"/>
</dbReference>
<dbReference type="GO" id="GO:0030149">
    <property type="term" value="P:sphingolipid catabolic process"/>
    <property type="evidence" value="ECO:0007669"/>
    <property type="project" value="TreeGrafter"/>
</dbReference>
<gene>
    <name evidence="3" type="ORF">HYH02_008127</name>
</gene>
<comment type="caution">
    <text evidence="3">The sequence shown here is derived from an EMBL/GenBank/DDBJ whole genome shotgun (WGS) entry which is preliminary data.</text>
</comment>
<feature type="signal peptide" evidence="2">
    <location>
        <begin position="1"/>
        <end position="24"/>
    </location>
</feature>
<evidence type="ECO:0008006" key="5">
    <source>
        <dbReference type="Google" id="ProtNLM"/>
    </source>
</evidence>
<protein>
    <recommendedName>
        <fullName evidence="5">Ankyrin repeat domain-containing protein</fullName>
    </recommendedName>
</protein>
<dbReference type="AlphaFoldDB" id="A0A835WGN1"/>
<dbReference type="GO" id="GO:0004620">
    <property type="term" value="F:phospholipase activity"/>
    <property type="evidence" value="ECO:0007669"/>
    <property type="project" value="TreeGrafter"/>
</dbReference>
<keyword evidence="2" id="KW-0732">Signal</keyword>
<dbReference type="GO" id="GO:0016020">
    <property type="term" value="C:membrane"/>
    <property type="evidence" value="ECO:0007669"/>
    <property type="project" value="TreeGrafter"/>
</dbReference>
<feature type="chain" id="PRO_5032773412" description="Ankyrin repeat domain-containing protein" evidence="2">
    <location>
        <begin position="25"/>
        <end position="356"/>
    </location>
</feature>
<proteinExistence type="predicted"/>
<dbReference type="Proteomes" id="UP000613740">
    <property type="component" value="Unassembled WGS sequence"/>
</dbReference>
<dbReference type="GO" id="GO:0046513">
    <property type="term" value="P:ceramide biosynthetic process"/>
    <property type="evidence" value="ECO:0007669"/>
    <property type="project" value="TreeGrafter"/>
</dbReference>
<name>A0A835WGN1_9CHLO</name>
<reference evidence="3" key="1">
    <citation type="journal article" date="2020" name="bioRxiv">
        <title>Comparative genomics of Chlamydomonas.</title>
        <authorList>
            <person name="Craig R.J."/>
            <person name="Hasan A.R."/>
            <person name="Ness R.W."/>
            <person name="Keightley P.D."/>
        </authorList>
    </citation>
    <scope>NUCLEOTIDE SEQUENCE</scope>
    <source>
        <strain evidence="3">CCAP 11/173</strain>
    </source>
</reference>
<keyword evidence="4" id="KW-1185">Reference proteome</keyword>
<dbReference type="EMBL" id="JAEHOD010000024">
    <property type="protein sequence ID" value="KAG2446973.1"/>
    <property type="molecule type" value="Genomic_DNA"/>
</dbReference>
<organism evidence="3 4">
    <name type="scientific">Chlamydomonas schloesseri</name>
    <dbReference type="NCBI Taxonomy" id="2026947"/>
    <lineage>
        <taxon>Eukaryota</taxon>
        <taxon>Viridiplantae</taxon>
        <taxon>Chlorophyta</taxon>
        <taxon>core chlorophytes</taxon>
        <taxon>Chlorophyceae</taxon>
        <taxon>CS clade</taxon>
        <taxon>Chlamydomonadales</taxon>
        <taxon>Chlamydomonadaceae</taxon>
        <taxon>Chlamydomonas</taxon>
    </lineage>
</organism>
<feature type="region of interest" description="Disordered" evidence="1">
    <location>
        <begin position="186"/>
        <end position="216"/>
    </location>
</feature>
<evidence type="ECO:0000256" key="2">
    <source>
        <dbReference type="SAM" id="SignalP"/>
    </source>
</evidence>
<evidence type="ECO:0000256" key="1">
    <source>
        <dbReference type="SAM" id="MobiDB-lite"/>
    </source>
</evidence>
<accession>A0A835WGN1</accession>
<evidence type="ECO:0000313" key="3">
    <source>
        <dbReference type="EMBL" id="KAG2446973.1"/>
    </source>
</evidence>
<dbReference type="PANTHER" id="PTHR12393">
    <property type="entry name" value="SPHINGOMYELIN PHOSPHODIESTERASE RELATED"/>
    <property type="match status" value="1"/>
</dbReference>
<evidence type="ECO:0000313" key="4">
    <source>
        <dbReference type="Proteomes" id="UP000613740"/>
    </source>
</evidence>
<dbReference type="GO" id="GO:0005783">
    <property type="term" value="C:endoplasmic reticulum"/>
    <property type="evidence" value="ECO:0007669"/>
    <property type="project" value="TreeGrafter"/>
</dbReference>
<sequence length="356" mass="36742">MTRQVLWEVVMVVVVVVVVRGGDAASFDVAIWHCGCLPDADMLAAAAHGGGLHACRALLLRHCCSWSPAVMRAAASAGQLDVVKWLEQQPACREVDLADVAGVAARAGHGQVVCSLIRAAAGALDWSQLAGLQAQAARGGHVELLEHLLLSDRELAERAAAQSDGATAPDRAARASVLEAISSRMRHAGGAEGQPVEQQADEGPPAAPPSAAQVAGTATTATGVAAAAARRATWGAVGQKPLLAPLSTVEKARLLAAAAASGTPCWWRKVDLLLERHWAAGRGGHQLAPRTATATASTAAALPASGPGWLADDIATISVAIEYTTQPPYPPRDLLEGLLRRPDTLARLQLLDGRGV</sequence>